<comment type="function">
    <text evidence="1">Catalyzes the condensation of 4-aminobenzoate (pABA) with 5-phospho-alpha-D-ribose 1-diphosphate (PRPP) to produce beta-ribofuranosylaminobenzene 5'-phosphate (beta-RFA-P).</text>
</comment>
<dbReference type="SUPFAM" id="SSF54211">
    <property type="entry name" value="Ribosomal protein S5 domain 2-like"/>
    <property type="match status" value="1"/>
</dbReference>
<dbReference type="OrthoDB" id="85156at2157"/>
<evidence type="ECO:0000313" key="3">
    <source>
        <dbReference type="EMBL" id="BBG26687.1"/>
    </source>
</evidence>
<dbReference type="GO" id="GO:0043793">
    <property type="term" value="F:beta-ribofuranosylaminobenzene 5'-phosphate synthase activity"/>
    <property type="evidence" value="ECO:0007669"/>
    <property type="project" value="UniProtKB-EC"/>
</dbReference>
<sequence>MIEVQGLSRIHITLINMDRRLNRIDGGVGIALKEPRVVVSTGNCMEFPLDLDFKTPGICVKEDYPEHVGLGHTTQFRLSLAKLASEYNHLPYSVKELASKVKRGTTSGVGIYAFHYGGLVLDGGHSLKVKKDILPSDFADSPPPALLARMDFPWKIYINIPRGKKVFGREELDFFKSAKPENIDELSRVVLMGLLPSVAERDLEGALDSIRRIQTLGFKKLEVSLQSEEVKTLMRNMEIAGFPGGLSSFGPLVYTFLSSRREGEELVSRFGGSVVEPNNEGAKVRWITTNS</sequence>
<evidence type="ECO:0000313" key="2">
    <source>
        <dbReference type="EMBL" id="BBG23932.1"/>
    </source>
</evidence>
<reference evidence="2 4" key="2">
    <citation type="journal article" date="2020" name="Int. J. Syst. Evol. Microbiol.">
        <title>Sulfuracidifex tepidarius gen. nov., sp. nov. and transfer of Sulfolobus metallicus Huber and Stetter 1992 to the genus Sulfuracidifex as Sulfuracidifex metallicus comb. nov.</title>
        <authorList>
            <person name="Itoh T."/>
            <person name="Miura T."/>
            <person name="Sakai H.D."/>
            <person name="Kato S."/>
            <person name="Ohkuma M."/>
            <person name="Takashina T."/>
        </authorList>
    </citation>
    <scope>NUCLEOTIDE SEQUENCE [LARGE SCALE GENOMIC DNA]</scope>
    <source>
        <strain evidence="2 4">IC-006</strain>
        <strain evidence="3">IC-007</strain>
    </source>
</reference>
<keyword evidence="1" id="KW-0808">Transferase</keyword>
<dbReference type="InterPro" id="IPR020568">
    <property type="entry name" value="Ribosomal_Su5_D2-typ_SF"/>
</dbReference>
<comment type="pathway">
    <text evidence="1">Cofactor biosynthesis; 5,6,7,8-tetrahydromethanopterin biosynthesis.</text>
</comment>
<evidence type="ECO:0000313" key="5">
    <source>
        <dbReference type="Proteomes" id="UP000325030"/>
    </source>
</evidence>
<dbReference type="GeneID" id="41717550"/>
<dbReference type="NCBIfam" id="TIGR00144">
    <property type="entry name" value="beta_RFAP_syn"/>
    <property type="match status" value="1"/>
</dbReference>
<dbReference type="GO" id="GO:0005524">
    <property type="term" value="F:ATP binding"/>
    <property type="evidence" value="ECO:0007669"/>
    <property type="project" value="UniProtKB-UniRule"/>
</dbReference>
<dbReference type="PIRSF" id="PIRSF004884">
    <property type="entry name" value="Sugar_kin_arch"/>
    <property type="match status" value="1"/>
</dbReference>
<comment type="similarity">
    <text evidence="1">Belongs to the beta-RFA-P synthase family.</text>
</comment>
<accession>A0A510DUN7</accession>
<dbReference type="EMBL" id="AP018929">
    <property type="protein sequence ID" value="BBG23932.1"/>
    <property type="molecule type" value="Genomic_DNA"/>
</dbReference>
<dbReference type="EC" id="2.4.2.54" evidence="1"/>
<keyword evidence="4" id="KW-1185">Reference proteome</keyword>
<keyword evidence="1" id="KW-0328">Glycosyltransferase</keyword>
<evidence type="ECO:0000313" key="4">
    <source>
        <dbReference type="Proteomes" id="UP000322983"/>
    </source>
</evidence>
<reference evidence="5" key="1">
    <citation type="submission" date="2018-09" db="EMBL/GenBank/DDBJ databases">
        <title>Complete Genome Sequencing of Sulfolobus sp. JCM 16834.</title>
        <authorList>
            <person name="Kato S."/>
            <person name="Itoh T."/>
            <person name="Ohkuma M."/>
        </authorList>
    </citation>
    <scope>NUCLEOTIDE SEQUENCE [LARGE SCALE GENOMIC DNA]</scope>
    <source>
        <strain evidence="5">IC-007</strain>
    </source>
</reference>
<dbReference type="EMBL" id="AP018930">
    <property type="protein sequence ID" value="BBG26687.1"/>
    <property type="molecule type" value="Genomic_DNA"/>
</dbReference>
<dbReference type="Proteomes" id="UP000325030">
    <property type="component" value="Chromosome"/>
</dbReference>
<comment type="catalytic activity">
    <reaction evidence="1">
        <text>5-phospho-alpha-D-ribose 1-diphosphate + 4-hydroxybenzoate + H(+) = 4-(beta-D-ribofuranosyl)phenol 5'-phosphate + CO2 + diphosphate</text>
        <dbReference type="Rhea" id="RHEA:48556"/>
        <dbReference type="ChEBI" id="CHEBI:15378"/>
        <dbReference type="ChEBI" id="CHEBI:16526"/>
        <dbReference type="ChEBI" id="CHEBI:17879"/>
        <dbReference type="ChEBI" id="CHEBI:33019"/>
        <dbReference type="ChEBI" id="CHEBI:58017"/>
        <dbReference type="ChEBI" id="CHEBI:82767"/>
        <dbReference type="EC" id="2.4.2.54"/>
    </reaction>
</comment>
<proteinExistence type="inferred from homology"/>
<dbReference type="KEGG" id="step:IC006_1230"/>
<dbReference type="RefSeq" id="WP_149528462.1">
    <property type="nucleotide sequence ID" value="NZ_AP018929.1"/>
</dbReference>
<accession>A0A510E2J3</accession>
<dbReference type="UniPathway" id="UPA00065"/>
<gene>
    <name evidence="2" type="ORF">IC006_1230</name>
    <name evidence="3" type="ORF">IC007_1205</name>
</gene>
<evidence type="ECO:0000256" key="1">
    <source>
        <dbReference type="PIRNR" id="PIRNR004884"/>
    </source>
</evidence>
<comment type="subunit">
    <text evidence="1">Homodimer.</text>
</comment>
<dbReference type="Proteomes" id="UP000322983">
    <property type="component" value="Chromosome"/>
</dbReference>
<dbReference type="AlphaFoldDB" id="A0A510DUN7"/>
<name>A0A510DUN7_9CREN</name>
<organism evidence="2 4">
    <name type="scientific">Sulfuracidifex tepidarius</name>
    <dbReference type="NCBI Taxonomy" id="1294262"/>
    <lineage>
        <taxon>Archaea</taxon>
        <taxon>Thermoproteota</taxon>
        <taxon>Thermoprotei</taxon>
        <taxon>Sulfolobales</taxon>
        <taxon>Sulfolobaceae</taxon>
        <taxon>Sulfuracidifex</taxon>
    </lineage>
</organism>
<protein>
    <recommendedName>
        <fullName evidence="1">Beta-ribofuranosylaminobenzene 5'-phosphate synthase</fullName>
        <shortName evidence="1">Beta-RFA-P synthase</shortName>
        <ecNumber evidence="1">2.4.2.54</ecNumber>
    </recommendedName>
</protein>
<dbReference type="STRING" id="1294262.GCA_001316085_01188"/>
<dbReference type="InterPro" id="IPR004422">
    <property type="entry name" value="RFAP_synthase"/>
</dbReference>